<feature type="domain" description="Cell envelope-related transcriptional attenuator" evidence="4">
    <location>
        <begin position="96"/>
        <end position="244"/>
    </location>
</feature>
<dbReference type="Pfam" id="PF03816">
    <property type="entry name" value="LytR_cpsA_psr"/>
    <property type="match status" value="1"/>
</dbReference>
<evidence type="ECO:0000256" key="3">
    <source>
        <dbReference type="SAM" id="SignalP"/>
    </source>
</evidence>
<evidence type="ECO:0000313" key="6">
    <source>
        <dbReference type="Proteomes" id="UP000831151"/>
    </source>
</evidence>
<dbReference type="InterPro" id="IPR050922">
    <property type="entry name" value="LytR/CpsA/Psr_CW_biosynth"/>
</dbReference>
<gene>
    <name evidence="5" type="ORF">M1R53_00925</name>
</gene>
<protein>
    <submittedName>
        <fullName evidence="5">LCP family protein</fullName>
    </submittedName>
</protein>
<dbReference type="PANTHER" id="PTHR33392:SF6">
    <property type="entry name" value="POLYISOPRENYL-TEICHOIC ACID--PEPTIDOGLYCAN TEICHOIC ACID TRANSFERASE TAGU"/>
    <property type="match status" value="1"/>
</dbReference>
<organism evidence="5 6">
    <name type="scientific">Fenollaria massiliensis</name>
    <dbReference type="NCBI Taxonomy" id="938288"/>
    <lineage>
        <taxon>Bacteria</taxon>
        <taxon>Bacillati</taxon>
        <taxon>Bacillota</taxon>
        <taxon>Clostridia</taxon>
        <taxon>Eubacteriales</taxon>
        <taxon>Fenollaria</taxon>
    </lineage>
</organism>
<dbReference type="KEGG" id="fms:M1R53_00925"/>
<evidence type="ECO:0000256" key="2">
    <source>
        <dbReference type="SAM" id="MobiDB-lite"/>
    </source>
</evidence>
<keyword evidence="3" id="KW-0732">Signal</keyword>
<accession>A0A9E7DJT8</accession>
<dbReference type="AlphaFoldDB" id="A0A9E7DJT8"/>
<comment type="similarity">
    <text evidence="1">Belongs to the LytR/CpsA/Psr (LCP) family.</text>
</comment>
<dbReference type="PANTHER" id="PTHR33392">
    <property type="entry name" value="POLYISOPRENYL-TEICHOIC ACID--PEPTIDOGLYCAN TEICHOIC ACID TRANSFERASE TAGU"/>
    <property type="match status" value="1"/>
</dbReference>
<name>A0A9E7DJT8_9FIRM</name>
<evidence type="ECO:0000256" key="1">
    <source>
        <dbReference type="ARBA" id="ARBA00006068"/>
    </source>
</evidence>
<keyword evidence="6" id="KW-1185">Reference proteome</keyword>
<evidence type="ECO:0000313" key="5">
    <source>
        <dbReference type="EMBL" id="UQK59263.1"/>
    </source>
</evidence>
<feature type="signal peptide" evidence="3">
    <location>
        <begin position="1"/>
        <end position="23"/>
    </location>
</feature>
<proteinExistence type="inferred from homology"/>
<reference evidence="5" key="1">
    <citation type="submission" date="2022-04" db="EMBL/GenBank/DDBJ databases">
        <title>Complete genome sequences of Ezakiella coagulans and Fenollaria massiliensis.</title>
        <authorList>
            <person name="France M.T."/>
            <person name="Clifford J."/>
            <person name="Narina S."/>
            <person name="Rutt L."/>
            <person name="Ravel J."/>
        </authorList>
    </citation>
    <scope>NUCLEOTIDE SEQUENCE</scope>
    <source>
        <strain evidence="5">C0061C2</strain>
    </source>
</reference>
<evidence type="ECO:0000259" key="4">
    <source>
        <dbReference type="Pfam" id="PF03816"/>
    </source>
</evidence>
<dbReference type="NCBIfam" id="TIGR00350">
    <property type="entry name" value="lytR_cpsA_psr"/>
    <property type="match status" value="1"/>
</dbReference>
<feature type="region of interest" description="Disordered" evidence="2">
    <location>
        <begin position="32"/>
        <end position="58"/>
    </location>
</feature>
<dbReference type="InterPro" id="IPR004474">
    <property type="entry name" value="LytR_CpsA_psr"/>
</dbReference>
<dbReference type="EMBL" id="CP096649">
    <property type="protein sequence ID" value="UQK59263.1"/>
    <property type="molecule type" value="Genomic_DNA"/>
</dbReference>
<feature type="chain" id="PRO_5039725171" evidence="3">
    <location>
        <begin position="24"/>
        <end position="329"/>
    </location>
</feature>
<sequence length="329" mass="37612">MKKKFIISFIVAFLAFSFVFYKAQTKIDNGELKDDNIEENEVDETSEENKETEEELNPIFPDDQKVLKEEHGNELCFLLMGIDKRDAGQKEMRGQRSDTMMLCKVNFDDGTIRMLSLPRDSIVKIRGKDDKLTHAHSYGGPALTLKTVRDWLKLDVRYYVRVDYKAVEELVGIVGGVEFDVPVDMKYHDTTKGNELHINIKKGMQTITKDNVVGLLRFRKGYPNQDYGRQKTQQEFMKALAKKVLRPENILKIGSIWNTINKNVKTNIPGGTIATSILQVGIGRVHSDNMETASLMGTSTNLRGMSALTIPKKEIDEKVYPWFGDYRFK</sequence>
<dbReference type="Gene3D" id="3.40.630.190">
    <property type="entry name" value="LCP protein"/>
    <property type="match status" value="1"/>
</dbReference>
<dbReference type="RefSeq" id="WP_249242763.1">
    <property type="nucleotide sequence ID" value="NZ_CP096649.1"/>
</dbReference>
<dbReference type="Proteomes" id="UP000831151">
    <property type="component" value="Chromosome"/>
</dbReference>
<feature type="compositionally biased region" description="Acidic residues" evidence="2">
    <location>
        <begin position="36"/>
        <end position="56"/>
    </location>
</feature>